<evidence type="ECO:0000313" key="17">
    <source>
        <dbReference type="Proteomes" id="UP001285354"/>
    </source>
</evidence>
<comment type="function">
    <text evidence="13">Dol-P-Glc:Glc(2)Man(9)GlcNAc(2)-PP-Dol alpha-1,2-glucosyltransferase that operates in the biosynthetic pathway of dolichol-linked oligosaccharides, the glycan precursors employed in protein asparagine (N)-glycosylation. The assembly of dolichol-linked oligosaccharides begins on the cytosolic side of the endoplasmic reticulum membrane and finishes in its lumen. The sequential addition of sugars to dolichol pyrophosphate produces dolichol-linked oligosaccharides containing fourteen sugars, including two GlcNAcs, nine mannoses and three glucoses. Once assembled, the oligosaccharide is transferred from the lipid to nascent proteins by oligosaccharyltransferases. In the lumen of the endoplasmic reticulum, adds the third and last glucose residue from dolichyl phosphate glucose (Dol-P-Glc) onto the lipid-linked oligosaccharide intermediate Glc(2)Man(9)GlcNAc(2)-PP-Dol to produce Glc(3)Man(9)GlcNAc(2)-PP-Dol.</text>
</comment>
<feature type="transmembrane region" description="Helical" evidence="15">
    <location>
        <begin position="410"/>
        <end position="430"/>
    </location>
</feature>
<dbReference type="PANTHER" id="PTHR12989:SF10">
    <property type="entry name" value="DOL-P-GLC:GLC(2)MAN(9)GLCNAC(2)-PP-DOL ALPHA-1,2-GLUCOSYLTRANSFERASE-RELATED"/>
    <property type="match status" value="1"/>
</dbReference>
<dbReference type="GO" id="GO:0106073">
    <property type="term" value="F:dolichyl pyrophosphate Glc2Man9GlcNAc2 alpha-1,2-glucosyltransferase activity"/>
    <property type="evidence" value="ECO:0007669"/>
    <property type="project" value="UniProtKB-EC"/>
</dbReference>
<organism evidence="16 17">
    <name type="scientific">Diplocarpon rosae</name>
    <dbReference type="NCBI Taxonomy" id="946125"/>
    <lineage>
        <taxon>Eukaryota</taxon>
        <taxon>Fungi</taxon>
        <taxon>Dikarya</taxon>
        <taxon>Ascomycota</taxon>
        <taxon>Pezizomycotina</taxon>
        <taxon>Leotiomycetes</taxon>
        <taxon>Helotiales</taxon>
        <taxon>Drepanopezizaceae</taxon>
        <taxon>Diplocarpon</taxon>
    </lineage>
</organism>
<dbReference type="PANTHER" id="PTHR12989">
    <property type="entry name" value="ALPHA-1,2-GLUCOSYLTRANSFERASE ALG10"/>
    <property type="match status" value="1"/>
</dbReference>
<reference evidence="16" key="1">
    <citation type="submission" date="2023-06" db="EMBL/GenBank/DDBJ databases">
        <title>Draft genome of Marssonina rosae.</title>
        <authorList>
            <person name="Cheng Q."/>
        </authorList>
    </citation>
    <scope>NUCLEOTIDE SEQUENCE</scope>
    <source>
        <strain evidence="16">R4</strain>
    </source>
</reference>
<feature type="transmembrane region" description="Helical" evidence="15">
    <location>
        <begin position="543"/>
        <end position="562"/>
    </location>
</feature>
<evidence type="ECO:0000256" key="3">
    <source>
        <dbReference type="ARBA" id="ARBA00010600"/>
    </source>
</evidence>
<dbReference type="EC" id="2.4.1.256" evidence="4"/>
<keyword evidence="6" id="KW-0328">Glycosyltransferase</keyword>
<name>A0AAD9T0I8_9HELO</name>
<feature type="transmembrane region" description="Helical" evidence="15">
    <location>
        <begin position="362"/>
        <end position="390"/>
    </location>
</feature>
<sequence>MLASSFSTPTIGKVLGWSLVGLLILDTPFSPSRLLKSFQVSVLVAYTALYGLANFWFSHVTKNVRGPYLDEVFHIPQAQAYCHGRYDAWDPKLTTPPGLYIFASVYAKAVAYGKCTPSVLRSFNVFALIMVFSYASDCRALVSRTQRRAPRVDAANSGSQTRSWSDGSKQLSPSEVHTALNIALFPLLFFFSGLFYTDILSTCLVLRMYRLYLERKGACNNSGEGLAWLYLTGAVALWIRQTNIFWVAVFMGGLELVRTIDANQTWSPDTEVAPHSWKEISVFYYNRCRRGKIHDISLKNAGLHGDKENHVATIHLTQMLYIWPLMTFFSAPIIVPVATSFLRRSFRLLSLPLFPRLLCQYLLAAIYSAVALAVALVVIHFNTIIHPFTLADNRHYMFYVFRYTILRHPSIRYLVAPVYLICGYFIYLALSSEPESSQPISLQKNISDHVNEPGLELIGEAEGPKTSFVIIILGTTTLSLFTAPLVEPRYFIVPWVIWRLNVPSFPPSKSPPKRISRGNRQEPYQAFLSWINFWEWEAHDSRLWFETGWLLLINLVTGYVFLYKGFEWKQEPGNVQRFMW</sequence>
<comment type="similarity">
    <text evidence="3">Belongs to the ALG10 glucosyltransferase family.</text>
</comment>
<feature type="transmembrane region" description="Helical" evidence="15">
    <location>
        <begin position="37"/>
        <end position="57"/>
    </location>
</feature>
<gene>
    <name evidence="16" type="ORF">QTJ16_004611</name>
</gene>
<dbReference type="EMBL" id="JAUBYV010000006">
    <property type="protein sequence ID" value="KAK2626349.1"/>
    <property type="molecule type" value="Genomic_DNA"/>
</dbReference>
<dbReference type="AlphaFoldDB" id="A0AAD9T0I8"/>
<evidence type="ECO:0000256" key="13">
    <source>
        <dbReference type="ARBA" id="ARBA00044727"/>
    </source>
</evidence>
<dbReference type="GO" id="GO:0006488">
    <property type="term" value="P:dolichol-linked oligosaccharide biosynthetic process"/>
    <property type="evidence" value="ECO:0007669"/>
    <property type="project" value="InterPro"/>
</dbReference>
<evidence type="ECO:0000256" key="1">
    <source>
        <dbReference type="ARBA" id="ARBA00004477"/>
    </source>
</evidence>
<keyword evidence="11 15" id="KW-0472">Membrane</keyword>
<comment type="caution">
    <text evidence="16">The sequence shown here is derived from an EMBL/GenBank/DDBJ whole genome shotgun (WGS) entry which is preliminary data.</text>
</comment>
<evidence type="ECO:0000256" key="15">
    <source>
        <dbReference type="SAM" id="Phobius"/>
    </source>
</evidence>
<evidence type="ECO:0000256" key="4">
    <source>
        <dbReference type="ARBA" id="ARBA00011967"/>
    </source>
</evidence>
<keyword evidence="10 15" id="KW-1133">Transmembrane helix</keyword>
<comment type="catalytic activity">
    <reaction evidence="14">
        <text>an alpha-D-Glc-(1-&gt;3)-alpha-D-Glc-(1-&gt;3)-alpha-D-Man-(1-&gt;2)-alpha-D-Man-(1-&gt;2)-alpha-D-Man-(1-&gt;3)-[alpha-D-Man-(1-&gt;2)-alpha-D-Man-(1-&gt;3)-[alpha-D-Man-(1-&gt;2)-alpha-D-Man-(1-&gt;6)]-alpha-D-Man-(1-&gt;6)]-beta-D-Man-(1-&gt;4)-beta-D-GlcNAc-(1-&gt;4)-alpha-D-GlcNAc-diphospho-di-trans,poly-cis-dolichol + a di-trans,poly-cis-dolichyl beta-D-glucosyl phosphate = a alpha-D-Glc-(1-&gt;2)-alpha-D-Glc-(1-&gt;3)-alpha-D-Glc-(1-&gt;3)-alpha-D-Man-(1-&gt;2)-alpha-D-Man-(1-&gt;2)-alpha-D-Man-(1-&gt;3)-[alpha-D-Man-(1-&gt;2)-alpha-D-Man-(1-&gt;3)-[alpha-D-Man-(1-&gt;2)-alpha-D-Man-(1-&gt;6)]-alpha-D-Man-(1-&gt;6)]-beta-D-Man-(1-&gt;4)-beta-D-GlcNAc-(1-&gt;4)-alpha-D-GlcNAc-diphospho-di-trans,poly-cis-dolichol + a di-trans,poly-cis-dolichyl phosphate + H(+)</text>
        <dbReference type="Rhea" id="RHEA:29543"/>
        <dbReference type="Rhea" id="RHEA-COMP:19498"/>
        <dbReference type="Rhea" id="RHEA-COMP:19502"/>
        <dbReference type="Rhea" id="RHEA-COMP:19512"/>
        <dbReference type="Rhea" id="RHEA-COMP:19522"/>
        <dbReference type="ChEBI" id="CHEBI:15378"/>
        <dbReference type="ChEBI" id="CHEBI:57525"/>
        <dbReference type="ChEBI" id="CHEBI:57683"/>
        <dbReference type="ChEBI" id="CHEBI:132522"/>
        <dbReference type="ChEBI" id="CHEBI:132523"/>
        <dbReference type="EC" id="2.4.1.256"/>
    </reaction>
    <physiologicalReaction direction="left-to-right" evidence="14">
        <dbReference type="Rhea" id="RHEA:29544"/>
    </physiologicalReaction>
</comment>
<accession>A0AAD9T0I8</accession>
<keyword evidence="8 15" id="KW-0812">Transmembrane</keyword>
<evidence type="ECO:0000256" key="5">
    <source>
        <dbReference type="ARBA" id="ARBA00018512"/>
    </source>
</evidence>
<keyword evidence="17" id="KW-1185">Reference proteome</keyword>
<evidence type="ECO:0000256" key="12">
    <source>
        <dbReference type="ARBA" id="ARBA00032069"/>
    </source>
</evidence>
<comment type="pathway">
    <text evidence="2">Protein modification; protein glycosylation.</text>
</comment>
<evidence type="ECO:0000256" key="7">
    <source>
        <dbReference type="ARBA" id="ARBA00022679"/>
    </source>
</evidence>
<protein>
    <recommendedName>
        <fullName evidence="5">Dol-P-Glc:Glc(2)Man(9)GlcNAc(2)-PP-Dol alpha-1,2-glucosyltransferase</fullName>
        <ecNumber evidence="4">2.4.1.256</ecNumber>
    </recommendedName>
    <alternativeName>
        <fullName evidence="12">Asparagine-linked glycosylation protein 10</fullName>
    </alternativeName>
</protein>
<dbReference type="Proteomes" id="UP001285354">
    <property type="component" value="Unassembled WGS sequence"/>
</dbReference>
<evidence type="ECO:0000256" key="14">
    <source>
        <dbReference type="ARBA" id="ARBA00048064"/>
    </source>
</evidence>
<keyword evidence="7" id="KW-0808">Transferase</keyword>
<proteinExistence type="inferred from homology"/>
<dbReference type="GO" id="GO:0005789">
    <property type="term" value="C:endoplasmic reticulum membrane"/>
    <property type="evidence" value="ECO:0007669"/>
    <property type="project" value="UniProtKB-SubCell"/>
</dbReference>
<evidence type="ECO:0000313" key="16">
    <source>
        <dbReference type="EMBL" id="KAK2626349.1"/>
    </source>
</evidence>
<evidence type="ECO:0000256" key="6">
    <source>
        <dbReference type="ARBA" id="ARBA00022676"/>
    </source>
</evidence>
<evidence type="ECO:0000256" key="10">
    <source>
        <dbReference type="ARBA" id="ARBA00022989"/>
    </source>
</evidence>
<dbReference type="PIRSF" id="PIRSF028810">
    <property type="entry name" value="Alpha1_2_glucosyltferase_Alg10"/>
    <property type="match status" value="1"/>
</dbReference>
<feature type="transmembrane region" description="Helical" evidence="15">
    <location>
        <begin position="321"/>
        <end position="342"/>
    </location>
</feature>
<dbReference type="Pfam" id="PF04922">
    <property type="entry name" value="DIE2_ALG10"/>
    <property type="match status" value="2"/>
</dbReference>
<evidence type="ECO:0000256" key="2">
    <source>
        <dbReference type="ARBA" id="ARBA00004922"/>
    </source>
</evidence>
<dbReference type="InterPro" id="IPR016900">
    <property type="entry name" value="Alg10"/>
</dbReference>
<keyword evidence="9" id="KW-0256">Endoplasmic reticulum</keyword>
<evidence type="ECO:0000256" key="8">
    <source>
        <dbReference type="ARBA" id="ARBA00022692"/>
    </source>
</evidence>
<comment type="subcellular location">
    <subcellularLocation>
        <location evidence="1">Endoplasmic reticulum membrane</location>
        <topology evidence="1">Multi-pass membrane protein</topology>
    </subcellularLocation>
</comment>
<evidence type="ECO:0000256" key="9">
    <source>
        <dbReference type="ARBA" id="ARBA00022824"/>
    </source>
</evidence>
<feature type="transmembrane region" description="Helical" evidence="15">
    <location>
        <begin position="182"/>
        <end position="206"/>
    </location>
</feature>
<evidence type="ECO:0000256" key="11">
    <source>
        <dbReference type="ARBA" id="ARBA00023136"/>
    </source>
</evidence>